<name>A0A948T2J4_9FIRM</name>
<keyword evidence="3" id="KW-0482">Metalloprotease</keyword>
<proteinExistence type="predicted"/>
<dbReference type="AlphaFoldDB" id="A0A948T2J4"/>
<protein>
    <submittedName>
        <fullName evidence="3">CPBP family intramembrane metalloprotease</fullName>
        <ecNumber evidence="3">3.4.24.-</ecNumber>
    </submittedName>
</protein>
<reference evidence="3" key="1">
    <citation type="journal article" date="2021" name="PeerJ">
        <title>Extensive microbial diversity within the chicken gut microbiome revealed by metagenomics and culture.</title>
        <authorList>
            <person name="Gilroy R."/>
            <person name="Ravi A."/>
            <person name="Getino M."/>
            <person name="Pursley I."/>
            <person name="Horton D.L."/>
            <person name="Alikhan N.F."/>
            <person name="Baker D."/>
            <person name="Gharbi K."/>
            <person name="Hall N."/>
            <person name="Watson M."/>
            <person name="Adriaenssens E.M."/>
            <person name="Foster-Nyarko E."/>
            <person name="Jarju S."/>
            <person name="Secka A."/>
            <person name="Antonio M."/>
            <person name="Oren A."/>
            <person name="Chaudhuri R.R."/>
            <person name="La Ragione R."/>
            <person name="Hildebrand F."/>
            <person name="Pallen M.J."/>
        </authorList>
    </citation>
    <scope>NUCLEOTIDE SEQUENCE</scope>
    <source>
        <strain evidence="3">B5_2728</strain>
    </source>
</reference>
<reference evidence="3" key="2">
    <citation type="submission" date="2021-04" db="EMBL/GenBank/DDBJ databases">
        <authorList>
            <person name="Gilroy R."/>
        </authorList>
    </citation>
    <scope>NUCLEOTIDE SEQUENCE</scope>
    <source>
        <strain evidence="3">B5_2728</strain>
    </source>
</reference>
<dbReference type="GO" id="GO:0004175">
    <property type="term" value="F:endopeptidase activity"/>
    <property type="evidence" value="ECO:0007669"/>
    <property type="project" value="UniProtKB-ARBA"/>
</dbReference>
<sequence length="88" mass="9487">MNKRNEWLGIIIGFMGVAGGLVTVVASSVLFGVFHLLSGNILQLVITGLIGALLCFLRLKLKHCSTLSLVIGHGIYDALITVWVYVFA</sequence>
<feature type="domain" description="CAAX prenyl protease 2/Lysostaphin resistance protein A-like" evidence="2">
    <location>
        <begin position="9"/>
        <end position="78"/>
    </location>
</feature>
<dbReference type="InterPro" id="IPR003675">
    <property type="entry name" value="Rce1/LyrA-like_dom"/>
</dbReference>
<evidence type="ECO:0000313" key="3">
    <source>
        <dbReference type="EMBL" id="MBU3806175.1"/>
    </source>
</evidence>
<organism evidence="3 4">
    <name type="scientific">Candidatus Allofournierella pullistercoris</name>
    <dbReference type="NCBI Taxonomy" id="2838597"/>
    <lineage>
        <taxon>Bacteria</taxon>
        <taxon>Bacillati</taxon>
        <taxon>Bacillota</taxon>
        <taxon>Clostridia</taxon>
        <taxon>Eubacteriales</taxon>
        <taxon>Oscillospiraceae</taxon>
        <taxon>Allofournierella</taxon>
    </lineage>
</organism>
<keyword evidence="3" id="KW-0378">Hydrolase</keyword>
<gene>
    <name evidence="3" type="ORF">H9882_04710</name>
</gene>
<keyword evidence="1" id="KW-0472">Membrane</keyword>
<comment type="caution">
    <text evidence="3">The sequence shown here is derived from an EMBL/GenBank/DDBJ whole genome shotgun (WGS) entry which is preliminary data.</text>
</comment>
<dbReference type="EMBL" id="JAHLFP010000036">
    <property type="protein sequence ID" value="MBU3806175.1"/>
    <property type="molecule type" value="Genomic_DNA"/>
</dbReference>
<dbReference type="EC" id="3.4.24.-" evidence="3"/>
<keyword evidence="1" id="KW-1133">Transmembrane helix</keyword>
<keyword evidence="3" id="KW-0645">Protease</keyword>
<feature type="transmembrane region" description="Helical" evidence="1">
    <location>
        <begin position="40"/>
        <end position="59"/>
    </location>
</feature>
<dbReference type="Proteomes" id="UP000713596">
    <property type="component" value="Unassembled WGS sequence"/>
</dbReference>
<dbReference type="GO" id="GO:0008237">
    <property type="term" value="F:metallopeptidase activity"/>
    <property type="evidence" value="ECO:0007669"/>
    <property type="project" value="UniProtKB-KW"/>
</dbReference>
<evidence type="ECO:0000313" key="4">
    <source>
        <dbReference type="Proteomes" id="UP000713596"/>
    </source>
</evidence>
<feature type="transmembrane region" description="Helical" evidence="1">
    <location>
        <begin position="7"/>
        <end position="34"/>
    </location>
</feature>
<accession>A0A948T2J4</accession>
<evidence type="ECO:0000256" key="1">
    <source>
        <dbReference type="SAM" id="Phobius"/>
    </source>
</evidence>
<dbReference type="GO" id="GO:0080120">
    <property type="term" value="P:CAAX-box protein maturation"/>
    <property type="evidence" value="ECO:0007669"/>
    <property type="project" value="UniProtKB-ARBA"/>
</dbReference>
<feature type="transmembrane region" description="Helical" evidence="1">
    <location>
        <begin position="66"/>
        <end position="86"/>
    </location>
</feature>
<keyword evidence="1" id="KW-0812">Transmembrane</keyword>
<dbReference type="Pfam" id="PF02517">
    <property type="entry name" value="Rce1-like"/>
    <property type="match status" value="1"/>
</dbReference>
<evidence type="ECO:0000259" key="2">
    <source>
        <dbReference type="Pfam" id="PF02517"/>
    </source>
</evidence>